<dbReference type="AlphaFoldDB" id="A0A0P1KW17"/>
<evidence type="ECO:0000256" key="5">
    <source>
        <dbReference type="ARBA" id="ARBA00022728"/>
    </source>
</evidence>
<evidence type="ECO:0000256" key="11">
    <source>
        <dbReference type="ARBA" id="ARBA00067212"/>
    </source>
</evidence>
<evidence type="ECO:0000256" key="9">
    <source>
        <dbReference type="ARBA" id="ARBA00037272"/>
    </source>
</evidence>
<dbReference type="EMBL" id="LN890536">
    <property type="protein sequence ID" value="CUS24106.1"/>
    <property type="molecule type" value="Genomic_DNA"/>
</dbReference>
<dbReference type="InterPro" id="IPR045075">
    <property type="entry name" value="Syf1-like"/>
</dbReference>
<organism evidence="15 16">
    <name type="scientific">Lachancea quebecensis</name>
    <dbReference type="NCBI Taxonomy" id="1654605"/>
    <lineage>
        <taxon>Eukaryota</taxon>
        <taxon>Fungi</taxon>
        <taxon>Dikarya</taxon>
        <taxon>Ascomycota</taxon>
        <taxon>Saccharomycotina</taxon>
        <taxon>Saccharomycetes</taxon>
        <taxon>Saccharomycetales</taxon>
        <taxon>Saccharomycetaceae</taxon>
        <taxon>Lachancea</taxon>
    </lineage>
</organism>
<dbReference type="InterPro" id="IPR003107">
    <property type="entry name" value="HAT"/>
</dbReference>
<evidence type="ECO:0000256" key="6">
    <source>
        <dbReference type="ARBA" id="ARBA00022737"/>
    </source>
</evidence>
<keyword evidence="6" id="KW-0677">Repeat</keyword>
<gene>
    <name evidence="15" type="ORF">LAQU0_S14e00254g</name>
</gene>
<feature type="domain" description="Pre-mRNA-splicing factor SYF1 central HAT repeats" evidence="12">
    <location>
        <begin position="264"/>
        <end position="409"/>
    </location>
</feature>
<dbReference type="GO" id="GO:0071007">
    <property type="term" value="C:U2-type catalytic step 2 spliceosome"/>
    <property type="evidence" value="ECO:0007669"/>
    <property type="project" value="TreeGrafter"/>
</dbReference>
<evidence type="ECO:0000313" key="16">
    <source>
        <dbReference type="Proteomes" id="UP000236544"/>
    </source>
</evidence>
<evidence type="ECO:0000256" key="3">
    <source>
        <dbReference type="ARBA" id="ARBA00011524"/>
    </source>
</evidence>
<dbReference type="Pfam" id="PF23233">
    <property type="entry name" value="HAT_Syf1_CNRKL1_N"/>
    <property type="match status" value="1"/>
</dbReference>
<dbReference type="InterPro" id="IPR056350">
    <property type="entry name" value="HAT_Syf1_central"/>
</dbReference>
<dbReference type="InterPro" id="IPR055430">
    <property type="entry name" value="HAT_Syf1_CNRKL1_C"/>
</dbReference>
<dbReference type="PANTHER" id="PTHR11246">
    <property type="entry name" value="PRE-MRNA SPLICING FACTOR"/>
    <property type="match status" value="1"/>
</dbReference>
<name>A0A0P1KW17_9SACH</name>
<evidence type="ECO:0000256" key="7">
    <source>
        <dbReference type="ARBA" id="ARBA00023187"/>
    </source>
</evidence>
<dbReference type="SUPFAM" id="SSF48452">
    <property type="entry name" value="TPR-like"/>
    <property type="match status" value="3"/>
</dbReference>
<dbReference type="Pfam" id="PF23231">
    <property type="entry name" value="HAT_Syf1_CNRKL1_C"/>
    <property type="match status" value="1"/>
</dbReference>
<accession>A0A0P1KW17</accession>
<comment type="subunit">
    <text evidence="3">Associated with the spliceosome.</text>
</comment>
<evidence type="ECO:0000256" key="8">
    <source>
        <dbReference type="ARBA" id="ARBA00023242"/>
    </source>
</evidence>
<evidence type="ECO:0000256" key="2">
    <source>
        <dbReference type="ARBA" id="ARBA00008644"/>
    </source>
</evidence>
<dbReference type="Proteomes" id="UP000236544">
    <property type="component" value="Unassembled WGS sequence"/>
</dbReference>
<keyword evidence="8" id="KW-0539">Nucleus</keyword>
<proteinExistence type="inferred from homology"/>
<evidence type="ECO:0000259" key="12">
    <source>
        <dbReference type="Pfam" id="PF23220"/>
    </source>
</evidence>
<dbReference type="Pfam" id="PF23220">
    <property type="entry name" value="HAT_Syf1_M"/>
    <property type="match status" value="1"/>
</dbReference>
<dbReference type="SMART" id="SM00386">
    <property type="entry name" value="HAT"/>
    <property type="match status" value="10"/>
</dbReference>
<dbReference type="InterPro" id="IPR011990">
    <property type="entry name" value="TPR-like_helical_dom_sf"/>
</dbReference>
<sequence length="816" mass="93585">MDTGSVTRFVTSKEDIAYEYELQSDGDNLVVWRRYLEHKKTQENDSALAWVYERCCFQFPGSTEMWLEYMMWRVSLLSGANSVLYAEEFEKCNQLFEKAMYLCYQSVELWELYLRHVVEQRNLHLIRVLLNKALRHLHMEYHIRVWDIVIEFIENAVLDPQVALEAEEDIDALVNESLFNPMDQSGVADVWSSHILSRYIQVAEDLEHALYLLGLTQDHPEIAKAYRKYIIDMPFSPAVHTAYEFHCTYLRSLEKSSSHSEYTQAMAQCMEMFPEQKSSLIIQLAKYYIGKADLFTARSTLLDALASTVTSKSFSEIYDFLVKLLEAFASSSIQQAQKNTESENHQQLESDLAYNMDLLEYLLESHSLLLNDLKLRQNVNDVGTWLERADLFSSPAEKVNVYTDAITKIDHLKTTIPGSFGQLWCCLAQLYTTSGKLDAARETYDRGLRVPYKSLSDLENIWCAWAEMELECGRIQASIKLLREALKVPKSAGLVVDAYNTGNSSVPAKAITFISQRLWTLYIDLLESTCESPAGIEETVRAYEQLIALKLATPLNFINYSHFLQEQGQWDESFKIYERAITIFPGQARFDIWSLYLQQSLDRKRPAETMRDLFEQALKVVEEDVDCPSLFILCSDFEHSCGLEKRSIDVLLRGCRECKSLSAKVALWKACLSFSKERLGAESSRPLYEECIKTLPNSRATSFALEFAETEAILGDYDRVRAILRFGAGLIHPDRNAQLWNYWSEFELKHGDKSTYKEMLKMKRELASTMKVSTEAVSQKDGNIAFVASNTEPKNPGTPPVTTEIAENPEEIVLDI</sequence>
<keyword evidence="5" id="KW-0747">Spliceosome</keyword>
<evidence type="ECO:0000256" key="10">
    <source>
        <dbReference type="ARBA" id="ARBA00039472"/>
    </source>
</evidence>
<evidence type="ECO:0000256" key="4">
    <source>
        <dbReference type="ARBA" id="ARBA00022664"/>
    </source>
</evidence>
<dbReference type="GO" id="GO:0071014">
    <property type="term" value="C:post-mRNA release spliceosomal complex"/>
    <property type="evidence" value="ECO:0007669"/>
    <property type="project" value="TreeGrafter"/>
</dbReference>
<reference evidence="16" key="1">
    <citation type="submission" date="2015-10" db="EMBL/GenBank/DDBJ databases">
        <authorList>
            <person name="Devillers H."/>
        </authorList>
    </citation>
    <scope>NUCLEOTIDE SEQUENCE [LARGE SCALE GENOMIC DNA]</scope>
</reference>
<feature type="domain" description="Pre-mRNA-splicing factor Syf1-like N-terminal HAT-repeats" evidence="14">
    <location>
        <begin position="14"/>
        <end position="157"/>
    </location>
</feature>
<dbReference type="FunFam" id="1.25.40.10:FF:000137">
    <property type="entry name" value="Pre-mRNA-splicing factor syf1"/>
    <property type="match status" value="1"/>
</dbReference>
<dbReference type="GO" id="GO:0000349">
    <property type="term" value="P:generation of catalytic spliceosome for first transesterification step"/>
    <property type="evidence" value="ECO:0007669"/>
    <property type="project" value="TreeGrafter"/>
</dbReference>
<keyword evidence="4" id="KW-0507">mRNA processing</keyword>
<evidence type="ECO:0000259" key="13">
    <source>
        <dbReference type="Pfam" id="PF23231"/>
    </source>
</evidence>
<protein>
    <recommendedName>
        <fullName evidence="10">Pre-mRNA-splicing factor SYF1</fullName>
    </recommendedName>
    <alternativeName>
        <fullName evidence="11">Pre-mRNA-splicing factor syf1</fullName>
    </alternativeName>
</protein>
<dbReference type="Gene3D" id="1.25.40.10">
    <property type="entry name" value="Tetratricopeptide repeat domain"/>
    <property type="match status" value="3"/>
</dbReference>
<comment type="subcellular location">
    <subcellularLocation>
        <location evidence="1">Nucleus</location>
    </subcellularLocation>
</comment>
<comment type="similarity">
    <text evidence="2">Belongs to the crooked-neck family.</text>
</comment>
<comment type="function">
    <text evidence="9">Involved in pre-mRNA splicing and cell cycle progression.</text>
</comment>
<feature type="domain" description="Pre-mRNA-splicing factor Syf1/CRNKL1-like C-terminal HAT-repeats" evidence="13">
    <location>
        <begin position="418"/>
        <end position="780"/>
    </location>
</feature>
<evidence type="ECO:0000313" key="15">
    <source>
        <dbReference type="EMBL" id="CUS24106.1"/>
    </source>
</evidence>
<keyword evidence="7" id="KW-0508">mRNA splicing</keyword>
<evidence type="ECO:0000259" key="14">
    <source>
        <dbReference type="Pfam" id="PF23233"/>
    </source>
</evidence>
<keyword evidence="16" id="KW-1185">Reference proteome</keyword>
<evidence type="ECO:0000256" key="1">
    <source>
        <dbReference type="ARBA" id="ARBA00004123"/>
    </source>
</evidence>
<dbReference type="InterPro" id="IPR055433">
    <property type="entry name" value="HAT_Syf1-like_N"/>
</dbReference>
<dbReference type="PANTHER" id="PTHR11246:SF5">
    <property type="entry name" value="PRE-MRNA-SPLICING FACTOR SYF1"/>
    <property type="match status" value="1"/>
</dbReference>
<dbReference type="GO" id="GO:0000974">
    <property type="term" value="C:Prp19 complex"/>
    <property type="evidence" value="ECO:0007669"/>
    <property type="project" value="TreeGrafter"/>
</dbReference>
<dbReference type="OrthoDB" id="10067343at2759"/>